<dbReference type="OrthoDB" id="27109at2759"/>
<dbReference type="GO" id="GO:0006887">
    <property type="term" value="P:exocytosis"/>
    <property type="evidence" value="ECO:0007669"/>
    <property type="project" value="TreeGrafter"/>
</dbReference>
<reference evidence="3 4" key="1">
    <citation type="submission" date="2015-07" db="EMBL/GenBank/DDBJ databases">
        <title>The genome of Eufriesea mexicana.</title>
        <authorList>
            <person name="Pan H."/>
            <person name="Kapheim K."/>
        </authorList>
    </citation>
    <scope>NUCLEOTIDE SEQUENCE [LARGE SCALE GENOMIC DNA]</scope>
    <source>
        <strain evidence="3">0111107269</strain>
        <tissue evidence="3">Whole body</tissue>
    </source>
</reference>
<proteinExistence type="predicted"/>
<accession>A0A310SIL0</accession>
<evidence type="ECO:0000256" key="1">
    <source>
        <dbReference type="SAM" id="MobiDB-lite"/>
    </source>
</evidence>
<dbReference type="EMBL" id="KQ762400">
    <property type="protein sequence ID" value="OAD55910.1"/>
    <property type="molecule type" value="Genomic_DNA"/>
</dbReference>
<dbReference type="InterPro" id="IPR048628">
    <property type="entry name" value="Sec3_C"/>
</dbReference>
<dbReference type="Gene3D" id="2.30.29.90">
    <property type="match status" value="1"/>
</dbReference>
<dbReference type="AlphaFoldDB" id="A0A310SIL0"/>
<organism evidence="3 4">
    <name type="scientific">Eufriesea mexicana</name>
    <dbReference type="NCBI Taxonomy" id="516756"/>
    <lineage>
        <taxon>Eukaryota</taxon>
        <taxon>Metazoa</taxon>
        <taxon>Ecdysozoa</taxon>
        <taxon>Arthropoda</taxon>
        <taxon>Hexapoda</taxon>
        <taxon>Insecta</taxon>
        <taxon>Pterygota</taxon>
        <taxon>Neoptera</taxon>
        <taxon>Endopterygota</taxon>
        <taxon>Hymenoptera</taxon>
        <taxon>Apocrita</taxon>
        <taxon>Aculeata</taxon>
        <taxon>Apoidea</taxon>
        <taxon>Anthophila</taxon>
        <taxon>Apidae</taxon>
        <taxon>Eufriesea</taxon>
    </lineage>
</organism>
<feature type="compositionally biased region" description="Polar residues" evidence="1">
    <location>
        <begin position="387"/>
        <end position="403"/>
    </location>
</feature>
<dbReference type="Proteomes" id="UP000250275">
    <property type="component" value="Unassembled WGS sequence"/>
</dbReference>
<dbReference type="InterPro" id="IPR028258">
    <property type="entry name" value="Sec3-PIP2_bind"/>
</dbReference>
<dbReference type="GO" id="GO:0005886">
    <property type="term" value="C:plasma membrane"/>
    <property type="evidence" value="ECO:0007669"/>
    <property type="project" value="TreeGrafter"/>
</dbReference>
<dbReference type="PANTHER" id="PTHR16092">
    <property type="entry name" value="SEC3/SYNTAXIN-RELATED"/>
    <property type="match status" value="1"/>
</dbReference>
<evidence type="ECO:0000313" key="4">
    <source>
        <dbReference type="Proteomes" id="UP000250275"/>
    </source>
</evidence>
<gene>
    <name evidence="3" type="ORF">WN48_04160</name>
</gene>
<name>A0A310SIL0_9HYME</name>
<keyword evidence="4" id="KW-1185">Reference proteome</keyword>
<dbReference type="PANTHER" id="PTHR16092:SF14">
    <property type="entry name" value="EXOCYST COMPLEX COMPONENT 1 ISOFORM X1"/>
    <property type="match status" value="1"/>
</dbReference>
<dbReference type="GO" id="GO:0000145">
    <property type="term" value="C:exocyst"/>
    <property type="evidence" value="ECO:0007669"/>
    <property type="project" value="TreeGrafter"/>
</dbReference>
<dbReference type="SMART" id="SM01313">
    <property type="entry name" value="Sec3-PIP2_bind"/>
    <property type="match status" value="1"/>
</dbReference>
<evidence type="ECO:0000313" key="3">
    <source>
        <dbReference type="EMBL" id="OAD55910.1"/>
    </source>
</evidence>
<protein>
    <submittedName>
        <fullName evidence="3">Exocyst complex component 1</fullName>
    </submittedName>
</protein>
<sequence length="728" mass="83532">MAAIRHTLQREVFTPSDEKLLSVCYVSKAYKKKKMSFLCLTTTTDSPSSLLLYQVKKNDKNVFKKKQSWSLSDIQIVDGVKNDSMDIELHIDKVYKWSVTTVQERRTFISNLYTYSCNLAQRPQFRNIPKEWLIDPSSLKKGDSITFTPDISSTHQRILSEAELPGEKEELSQAGAALLKAITAPLPPGLDKLSAVTEQKRRLDKLRVKFSVIVARHLNNLFIHLGNDVGDMSTSMTDLILPTHQAVHHELEPYTELMQLLRALDNKAFVQLTKVYTDTMSKLYKRDLKRFFEEARNKLICKRLQANTSKSSGQKTEDLLNPAPICLLSGEIWAPVGEGNLLDSVLDCMLSQMQPVCLAEQAFCISFLQLDSVLSPSKSSEMEEVDNISNGAASPGSVTSTASKKLERQVNEEVRATMAAIFPSLETELSNFIAFLDKIDSFWCMYVLVRLSQHVMSAQDTGSFLSMTFASALIQVKRAFDKFMQTQLQSILCDTKVNRRNKCGILSYVENFEPFARTAEKIFKNSDRKVDLEKWYTKLVGTMFEAIVIHSRDHHKTPQEVIKMENFHHLYDLLSQLKIPVLDHERKEAKQKYQDALCVYVTQYFGRPLEKLNLFFEGVQVKVGAGVKESEVSYQMAFSKQELKRVVKEYPAREVQKGLENLYRKVEKHLCEEENLLQVVWREMQGEFIAQYKYIEELIKRCYPDSMVTLEFTMQDILDFFSEIARSH</sequence>
<evidence type="ECO:0000259" key="2">
    <source>
        <dbReference type="SMART" id="SM01313"/>
    </source>
</evidence>
<dbReference type="CDD" id="cd14683">
    <property type="entry name" value="PH-EXOC1"/>
    <property type="match status" value="1"/>
</dbReference>
<dbReference type="Pfam" id="PF20654">
    <property type="entry name" value="Sec3_C-term"/>
    <property type="match status" value="1"/>
</dbReference>
<feature type="domain" description="Exocyst complex component Sec3 PIP2-binding N-terminal" evidence="2">
    <location>
        <begin position="31"/>
        <end position="119"/>
    </location>
</feature>
<dbReference type="GO" id="GO:0005546">
    <property type="term" value="F:phosphatidylinositol-4,5-bisphosphate binding"/>
    <property type="evidence" value="ECO:0007669"/>
    <property type="project" value="TreeGrafter"/>
</dbReference>
<dbReference type="Pfam" id="PF15277">
    <property type="entry name" value="Sec3-PIP2_bind"/>
    <property type="match status" value="1"/>
</dbReference>
<dbReference type="GO" id="GO:0006893">
    <property type="term" value="P:Golgi to plasma membrane transport"/>
    <property type="evidence" value="ECO:0007669"/>
    <property type="project" value="TreeGrafter"/>
</dbReference>
<feature type="region of interest" description="Disordered" evidence="1">
    <location>
        <begin position="384"/>
        <end position="404"/>
    </location>
</feature>